<feature type="domain" description="APS kinase" evidence="2">
    <location>
        <begin position="1"/>
        <end position="146"/>
    </location>
</feature>
<dbReference type="EMBL" id="LBZW01000006">
    <property type="protein sequence ID" value="KKR79526.1"/>
    <property type="molecule type" value="Genomic_DNA"/>
</dbReference>
<name>A0A0G0TXF6_9BACT</name>
<dbReference type="PANTHER" id="PTHR42700:SF1">
    <property type="entry name" value="SULFATE ADENYLYLTRANSFERASE"/>
    <property type="match status" value="1"/>
</dbReference>
<comment type="caution">
    <text evidence="3">The sequence shown here is derived from an EMBL/GenBank/DDBJ whole genome shotgun (WGS) entry which is preliminary data.</text>
</comment>
<dbReference type="GO" id="GO:0010134">
    <property type="term" value="P:sulfate assimilation via adenylyl sulfate reduction"/>
    <property type="evidence" value="ECO:0007669"/>
    <property type="project" value="TreeGrafter"/>
</dbReference>
<dbReference type="GO" id="GO:0016301">
    <property type="term" value="F:kinase activity"/>
    <property type="evidence" value="ECO:0007669"/>
    <property type="project" value="UniProtKB-KW"/>
</dbReference>
<proteinExistence type="predicted"/>
<evidence type="ECO:0000313" key="3">
    <source>
        <dbReference type="EMBL" id="KKR79526.1"/>
    </source>
</evidence>
<evidence type="ECO:0000313" key="4">
    <source>
        <dbReference type="Proteomes" id="UP000034749"/>
    </source>
</evidence>
<dbReference type="SUPFAM" id="SSF52540">
    <property type="entry name" value="P-loop containing nucleoside triphosphate hydrolases"/>
    <property type="match status" value="1"/>
</dbReference>
<dbReference type="GO" id="GO:0005737">
    <property type="term" value="C:cytoplasm"/>
    <property type="evidence" value="ECO:0007669"/>
    <property type="project" value="TreeGrafter"/>
</dbReference>
<dbReference type="GO" id="GO:0004781">
    <property type="term" value="F:sulfate adenylyltransferase (ATP) activity"/>
    <property type="evidence" value="ECO:0007669"/>
    <property type="project" value="TreeGrafter"/>
</dbReference>
<evidence type="ECO:0000256" key="1">
    <source>
        <dbReference type="ARBA" id="ARBA00022679"/>
    </source>
</evidence>
<dbReference type="AlphaFoldDB" id="A0A0G0TXF6"/>
<reference evidence="3 4" key="1">
    <citation type="journal article" date="2015" name="Nature">
        <title>rRNA introns, odd ribosomes, and small enigmatic genomes across a large radiation of phyla.</title>
        <authorList>
            <person name="Brown C.T."/>
            <person name="Hug L.A."/>
            <person name="Thomas B.C."/>
            <person name="Sharon I."/>
            <person name="Castelle C.J."/>
            <person name="Singh A."/>
            <person name="Wilkins M.J."/>
            <person name="Williams K.H."/>
            <person name="Banfield J.F."/>
        </authorList>
    </citation>
    <scope>NUCLEOTIDE SEQUENCE [LARGE SCALE GENOMIC DNA]</scope>
</reference>
<dbReference type="PATRIC" id="fig|1618734.3.peg.230"/>
<dbReference type="InterPro" id="IPR050512">
    <property type="entry name" value="Sulf_AdTrans/APS_kinase"/>
</dbReference>
<sequence length="171" mass="19759">MVLWLIGMSGAGKTVIGREVYVQLKKTYKNIIFFDGDTIRELMGNDLGYNISDRKKNANRICRLCHFFDAQGIHVICGILSIFHESQKWNKENIKDYYEVYLKTSLKILQMRDSKNLYRQSQKGETHHVVGMDIKFPEPLNPDLIVHNDGADSVEDIAQTIISKLIERKLI</sequence>
<evidence type="ECO:0000259" key="2">
    <source>
        <dbReference type="Pfam" id="PF01583"/>
    </source>
</evidence>
<dbReference type="PANTHER" id="PTHR42700">
    <property type="entry name" value="SULFATE ADENYLYLTRANSFERASE"/>
    <property type="match status" value="1"/>
</dbReference>
<organism evidence="3 4">
    <name type="scientific">Candidatus Nomurabacteria bacterium GW2011_GWA2_40_9</name>
    <dbReference type="NCBI Taxonomy" id="1618734"/>
    <lineage>
        <taxon>Bacteria</taxon>
        <taxon>Candidatus Nomuraibacteriota</taxon>
    </lineage>
</organism>
<dbReference type="InterPro" id="IPR027417">
    <property type="entry name" value="P-loop_NTPase"/>
</dbReference>
<protein>
    <submittedName>
        <fullName evidence="3">Adenylylsulfate kinase</fullName>
    </submittedName>
</protein>
<gene>
    <name evidence="3" type="ORF">UU24_C0006G0020</name>
</gene>
<keyword evidence="1" id="KW-0808">Transferase</keyword>
<dbReference type="Pfam" id="PF01583">
    <property type="entry name" value="APS_kinase"/>
    <property type="match status" value="1"/>
</dbReference>
<dbReference type="GO" id="GO:0019379">
    <property type="term" value="P:sulfate assimilation, phosphoadenylyl sulfate reduction by phosphoadenylyl-sulfate reductase (thioredoxin)"/>
    <property type="evidence" value="ECO:0007669"/>
    <property type="project" value="TreeGrafter"/>
</dbReference>
<dbReference type="Gene3D" id="3.40.50.300">
    <property type="entry name" value="P-loop containing nucleotide triphosphate hydrolases"/>
    <property type="match status" value="1"/>
</dbReference>
<accession>A0A0G0TXF6</accession>
<dbReference type="NCBIfam" id="NF004041">
    <property type="entry name" value="PRK05541.1"/>
    <property type="match status" value="1"/>
</dbReference>
<dbReference type="Proteomes" id="UP000034749">
    <property type="component" value="Unassembled WGS sequence"/>
</dbReference>
<dbReference type="InterPro" id="IPR059117">
    <property type="entry name" value="APS_kinase_dom"/>
</dbReference>
<keyword evidence="3" id="KW-0418">Kinase</keyword>